<name>A0A8X6G767_TRICU</name>
<evidence type="ECO:0000313" key="2">
    <source>
        <dbReference type="Proteomes" id="UP000887116"/>
    </source>
</evidence>
<proteinExistence type="predicted"/>
<organism evidence="1 2">
    <name type="scientific">Trichonephila clavata</name>
    <name type="common">Joro spider</name>
    <name type="synonym">Nephila clavata</name>
    <dbReference type="NCBI Taxonomy" id="2740835"/>
    <lineage>
        <taxon>Eukaryota</taxon>
        <taxon>Metazoa</taxon>
        <taxon>Ecdysozoa</taxon>
        <taxon>Arthropoda</taxon>
        <taxon>Chelicerata</taxon>
        <taxon>Arachnida</taxon>
        <taxon>Araneae</taxon>
        <taxon>Araneomorphae</taxon>
        <taxon>Entelegynae</taxon>
        <taxon>Araneoidea</taxon>
        <taxon>Nephilidae</taxon>
        <taxon>Trichonephila</taxon>
    </lineage>
</organism>
<accession>A0A8X6G767</accession>
<evidence type="ECO:0000313" key="1">
    <source>
        <dbReference type="EMBL" id="GFQ95849.1"/>
    </source>
</evidence>
<protein>
    <submittedName>
        <fullName evidence="1">Uncharacterized protein</fullName>
    </submittedName>
</protein>
<dbReference type="Proteomes" id="UP000887116">
    <property type="component" value="Unassembled WGS sequence"/>
</dbReference>
<dbReference type="AlphaFoldDB" id="A0A8X6G767"/>
<dbReference type="EMBL" id="BMAO01004621">
    <property type="protein sequence ID" value="GFQ95849.1"/>
    <property type="molecule type" value="Genomic_DNA"/>
</dbReference>
<comment type="caution">
    <text evidence="1">The sequence shown here is derived from an EMBL/GenBank/DDBJ whole genome shotgun (WGS) entry which is preliminary data.</text>
</comment>
<reference evidence="1" key="1">
    <citation type="submission" date="2020-07" db="EMBL/GenBank/DDBJ databases">
        <title>Multicomponent nature underlies the extraordinary mechanical properties of spider dragline silk.</title>
        <authorList>
            <person name="Kono N."/>
            <person name="Nakamura H."/>
            <person name="Mori M."/>
            <person name="Yoshida Y."/>
            <person name="Ohtoshi R."/>
            <person name="Malay A.D."/>
            <person name="Moran D.A.P."/>
            <person name="Tomita M."/>
            <person name="Numata K."/>
            <person name="Arakawa K."/>
        </authorList>
    </citation>
    <scope>NUCLEOTIDE SEQUENCE</scope>
</reference>
<gene>
    <name evidence="1" type="ORF">TNCT_425131</name>
</gene>
<sequence length="81" mass="9093">MSAIGPAMPMKGCAAARTDIEKIRELGSGFDIFFSEKGCGAARPCEECSLSWFSLFEWQHSAHRAHHVHKFLEAEVILWLD</sequence>
<keyword evidence="2" id="KW-1185">Reference proteome</keyword>